<feature type="region of interest" description="Disordered" evidence="11">
    <location>
        <begin position="427"/>
        <end position="446"/>
    </location>
</feature>
<evidence type="ECO:0000313" key="13">
    <source>
        <dbReference type="Proteomes" id="UP000261560"/>
    </source>
</evidence>
<dbReference type="SUPFAM" id="SSF52540">
    <property type="entry name" value="P-loop containing nucleoside triphosphate hydrolases"/>
    <property type="match status" value="1"/>
</dbReference>
<dbReference type="PaxDb" id="30732-ENSOMEP00000026739"/>
<dbReference type="GO" id="GO:0008146">
    <property type="term" value="F:sulfotransferase activity"/>
    <property type="evidence" value="ECO:0007669"/>
    <property type="project" value="InterPro"/>
</dbReference>
<keyword evidence="13" id="KW-1185">Reference proteome</keyword>
<dbReference type="Proteomes" id="UP000261560">
    <property type="component" value="Unplaced"/>
</dbReference>
<reference evidence="12" key="2">
    <citation type="submission" date="2025-09" db="UniProtKB">
        <authorList>
            <consortium name="Ensembl"/>
        </authorList>
    </citation>
    <scope>IDENTIFICATION</scope>
</reference>
<dbReference type="AlphaFoldDB" id="A0A3B3DB54"/>
<sequence length="446" mass="52371">MMKNFSGSPLHGNNNNQTHSNHIRERNGRKSGFLSVLPWRFSLRGYGFCMSALFLFCFGSLFYQLNGGPPKILLDIRQYLGVCWKNHWSFKTATSRLFIHKDRVDRHLVSCPHGHKARKGSSTYLNDHGSIPPRVLPFPSQVVYNRVGKCGSRTVVILLRLLAEKHQFNLISSDIHNKTRLTKHEQVDLMKNISKIPPPFLYTRHVHFLNFSRFRIEEPVYINIIRDPINRFLSNYFFRRFGDWRGEQNHLIRTPGMKDDERYLDINVCILENYPECSNPRVFYIIPYFCGQHPQCREPGVWALERAKQNVMENYLIVGILEELEDVLLMLERLLPHYFAGVLNIYKSPEYKKLGNMTGTVRKHTPSLEALKVLYHRMRYEYDFYNFIRDQFHLMKRKIGLKSTAKPPAYAPAFLRDLALRTPQPLDEDEELDSDLEDANSWLVHP</sequence>
<dbReference type="GO" id="GO:0000139">
    <property type="term" value="C:Golgi membrane"/>
    <property type="evidence" value="ECO:0007669"/>
    <property type="project" value="UniProtKB-SubCell"/>
</dbReference>
<evidence type="ECO:0000256" key="5">
    <source>
        <dbReference type="ARBA" id="ARBA00022968"/>
    </source>
</evidence>
<dbReference type="STRING" id="30732.ENSOMEP00000026739"/>
<evidence type="ECO:0000313" key="12">
    <source>
        <dbReference type="Ensembl" id="ENSOMEP00000026739.1"/>
    </source>
</evidence>
<dbReference type="Ensembl" id="ENSOMET00000003761.1">
    <property type="protein sequence ID" value="ENSOMEP00000026739.1"/>
    <property type="gene ID" value="ENSOMEG00000008779.1"/>
</dbReference>
<keyword evidence="3" id="KW-0808">Transferase</keyword>
<dbReference type="InterPro" id="IPR005331">
    <property type="entry name" value="Sulfotransferase"/>
</dbReference>
<feature type="region of interest" description="Disordered" evidence="11">
    <location>
        <begin position="1"/>
        <end position="25"/>
    </location>
</feature>
<evidence type="ECO:0000256" key="9">
    <source>
        <dbReference type="ARBA" id="ARBA00023180"/>
    </source>
</evidence>
<keyword evidence="4" id="KW-0812">Transmembrane</keyword>
<organism evidence="12 13">
    <name type="scientific">Oryzias melastigma</name>
    <name type="common">Marine medaka</name>
    <dbReference type="NCBI Taxonomy" id="30732"/>
    <lineage>
        <taxon>Eukaryota</taxon>
        <taxon>Metazoa</taxon>
        <taxon>Chordata</taxon>
        <taxon>Craniata</taxon>
        <taxon>Vertebrata</taxon>
        <taxon>Euteleostomi</taxon>
        <taxon>Actinopterygii</taxon>
        <taxon>Neopterygii</taxon>
        <taxon>Teleostei</taxon>
        <taxon>Neoteleostei</taxon>
        <taxon>Acanthomorphata</taxon>
        <taxon>Ovalentaria</taxon>
        <taxon>Atherinomorphae</taxon>
        <taxon>Beloniformes</taxon>
        <taxon>Adrianichthyidae</taxon>
        <taxon>Oryziinae</taxon>
        <taxon>Oryzias</taxon>
    </lineage>
</organism>
<evidence type="ECO:0000256" key="6">
    <source>
        <dbReference type="ARBA" id="ARBA00022989"/>
    </source>
</evidence>
<protein>
    <recommendedName>
        <fullName evidence="10">Uronyl 2-sulfotransferase</fullName>
    </recommendedName>
</protein>
<reference evidence="12" key="1">
    <citation type="submission" date="2025-08" db="UniProtKB">
        <authorList>
            <consortium name="Ensembl"/>
        </authorList>
    </citation>
    <scope>IDENTIFICATION</scope>
</reference>
<dbReference type="FunFam" id="3.40.50.300:FF:000580">
    <property type="entry name" value="uronyl 2-sulfotransferase"/>
    <property type="match status" value="1"/>
</dbReference>
<feature type="compositionally biased region" description="Acidic residues" evidence="11">
    <location>
        <begin position="427"/>
        <end position="438"/>
    </location>
</feature>
<evidence type="ECO:0000256" key="2">
    <source>
        <dbReference type="ARBA" id="ARBA00010569"/>
    </source>
</evidence>
<dbReference type="GeneTree" id="ENSGT00530000063408"/>
<evidence type="ECO:0000256" key="3">
    <source>
        <dbReference type="ARBA" id="ARBA00022679"/>
    </source>
</evidence>
<dbReference type="Gene3D" id="3.40.50.300">
    <property type="entry name" value="P-loop containing nucleotide triphosphate hydrolases"/>
    <property type="match status" value="1"/>
</dbReference>
<evidence type="ECO:0000256" key="11">
    <source>
        <dbReference type="SAM" id="MobiDB-lite"/>
    </source>
</evidence>
<name>A0A3B3DB54_ORYME</name>
<keyword evidence="7" id="KW-0333">Golgi apparatus</keyword>
<comment type="subcellular location">
    <subcellularLocation>
        <location evidence="1">Golgi apparatus membrane</location>
        <topology evidence="1">Single-pass type II membrane protein</topology>
    </subcellularLocation>
</comment>
<evidence type="ECO:0000256" key="7">
    <source>
        <dbReference type="ARBA" id="ARBA00023034"/>
    </source>
</evidence>
<proteinExistence type="inferred from homology"/>
<evidence type="ECO:0000256" key="4">
    <source>
        <dbReference type="ARBA" id="ARBA00022692"/>
    </source>
</evidence>
<dbReference type="InterPro" id="IPR007734">
    <property type="entry name" value="Heparan_SO4_2-O-STrfase"/>
</dbReference>
<keyword evidence="8" id="KW-0472">Membrane</keyword>
<evidence type="ECO:0000256" key="8">
    <source>
        <dbReference type="ARBA" id="ARBA00023136"/>
    </source>
</evidence>
<keyword evidence="6" id="KW-1133">Transmembrane helix</keyword>
<evidence type="ECO:0000256" key="10">
    <source>
        <dbReference type="ARBA" id="ARBA00071728"/>
    </source>
</evidence>
<dbReference type="Pfam" id="PF03567">
    <property type="entry name" value="Sulfotransfer_2"/>
    <property type="match status" value="1"/>
</dbReference>
<dbReference type="PANTHER" id="PTHR12129:SF15">
    <property type="entry name" value="URONYL 2-SULFOTRANSFERASE"/>
    <property type="match status" value="1"/>
</dbReference>
<evidence type="ECO:0000256" key="1">
    <source>
        <dbReference type="ARBA" id="ARBA00004323"/>
    </source>
</evidence>
<accession>A0A3B3DB54</accession>
<keyword evidence="9" id="KW-0325">Glycoprotein</keyword>
<keyword evidence="5" id="KW-0735">Signal-anchor</keyword>
<comment type="similarity">
    <text evidence="2">Belongs to the sulfotransferase 3 family.</text>
</comment>
<dbReference type="OrthoDB" id="10019582at2759"/>
<dbReference type="InterPro" id="IPR027417">
    <property type="entry name" value="P-loop_NTPase"/>
</dbReference>
<feature type="compositionally biased region" description="Polar residues" evidence="11">
    <location>
        <begin position="1"/>
        <end position="20"/>
    </location>
</feature>
<dbReference type="PANTHER" id="PTHR12129">
    <property type="entry name" value="HEPARAN SULFATE 2-O-SULFOTRANSFERASE"/>
    <property type="match status" value="1"/>
</dbReference>